<reference evidence="9 10" key="1">
    <citation type="submission" date="2018-10" db="EMBL/GenBank/DDBJ databases">
        <authorList>
            <person name="Chen W.-M."/>
        </authorList>
    </citation>
    <scope>NUCLEOTIDE SEQUENCE [LARGE SCALE GENOMIC DNA]</scope>
    <source>
        <strain evidence="9 10">THS-13</strain>
    </source>
</reference>
<evidence type="ECO:0000313" key="10">
    <source>
        <dbReference type="Proteomes" id="UP000282106"/>
    </source>
</evidence>
<gene>
    <name evidence="9" type="ORF">ED208_01895</name>
</gene>
<name>A0A3N0VKK8_9GAMM</name>
<dbReference type="GO" id="GO:0046872">
    <property type="term" value="F:metal ion binding"/>
    <property type="evidence" value="ECO:0007669"/>
    <property type="project" value="UniProtKB-KW"/>
</dbReference>
<keyword evidence="5" id="KW-0249">Electron transport</keyword>
<keyword evidence="4" id="KW-0479">Metal-binding</keyword>
<dbReference type="InterPro" id="IPR017896">
    <property type="entry name" value="4Fe4S_Fe-S-bd"/>
</dbReference>
<evidence type="ECO:0000256" key="5">
    <source>
        <dbReference type="ARBA" id="ARBA00022982"/>
    </source>
</evidence>
<dbReference type="InterPro" id="IPR017900">
    <property type="entry name" value="4Fe4S_Fe_S_CS"/>
</dbReference>
<evidence type="ECO:0000256" key="2">
    <source>
        <dbReference type="ARBA" id="ARBA00022448"/>
    </source>
</evidence>
<evidence type="ECO:0000256" key="6">
    <source>
        <dbReference type="ARBA" id="ARBA00023004"/>
    </source>
</evidence>
<dbReference type="SUPFAM" id="SSF54862">
    <property type="entry name" value="4Fe-4S ferredoxins"/>
    <property type="match status" value="1"/>
</dbReference>
<dbReference type="EMBL" id="RJVO01000001">
    <property type="protein sequence ID" value="ROH93299.1"/>
    <property type="molecule type" value="Genomic_DNA"/>
</dbReference>
<protein>
    <submittedName>
        <fullName evidence="9">YfhL family 4Fe-4S dicluster ferredoxin</fullName>
    </submittedName>
</protein>
<comment type="cofactor">
    <cofactor evidence="1">
        <name>[4Fe-4S] cluster</name>
        <dbReference type="ChEBI" id="CHEBI:49883"/>
    </cofactor>
</comment>
<dbReference type="InParanoid" id="A0A3N0VKK8"/>
<sequence length="88" mass="9878">MALKIVDSCINCDVCEPVCPNQAIYQGVEIYEIDPERCTECVGHFDEPQCRKLCPIDDCIPQDPAHVESQEQLLAKFRRLTSGELAPV</sequence>
<keyword evidence="10" id="KW-1185">Reference proteome</keyword>
<comment type="caution">
    <text evidence="9">The sequence shown here is derived from an EMBL/GenBank/DDBJ whole genome shotgun (WGS) entry which is preliminary data.</text>
</comment>
<evidence type="ECO:0000259" key="8">
    <source>
        <dbReference type="PROSITE" id="PS51379"/>
    </source>
</evidence>
<dbReference type="NCBIfam" id="NF033683">
    <property type="entry name" value="di_4Fe-4S_YfhL"/>
    <property type="match status" value="1"/>
</dbReference>
<keyword evidence="7" id="KW-0411">Iron-sulfur</keyword>
<proteinExistence type="predicted"/>
<evidence type="ECO:0000256" key="1">
    <source>
        <dbReference type="ARBA" id="ARBA00001966"/>
    </source>
</evidence>
<dbReference type="FunFam" id="3.30.70.20:FF:000045">
    <property type="entry name" value="Ferredoxin, 4Fe-4S"/>
    <property type="match status" value="1"/>
</dbReference>
<keyword evidence="2" id="KW-0813">Transport</keyword>
<dbReference type="PROSITE" id="PS51379">
    <property type="entry name" value="4FE4S_FER_2"/>
    <property type="match status" value="1"/>
</dbReference>
<evidence type="ECO:0000313" key="9">
    <source>
        <dbReference type="EMBL" id="ROH93299.1"/>
    </source>
</evidence>
<organism evidence="9 10">
    <name type="scientific">Stagnimonas aquatica</name>
    <dbReference type="NCBI Taxonomy" id="2689987"/>
    <lineage>
        <taxon>Bacteria</taxon>
        <taxon>Pseudomonadati</taxon>
        <taxon>Pseudomonadota</taxon>
        <taxon>Gammaproteobacteria</taxon>
        <taxon>Nevskiales</taxon>
        <taxon>Nevskiaceae</taxon>
        <taxon>Stagnimonas</taxon>
    </lineage>
</organism>
<dbReference type="Proteomes" id="UP000282106">
    <property type="component" value="Unassembled WGS sequence"/>
</dbReference>
<keyword evidence="3" id="KW-0004">4Fe-4S</keyword>
<feature type="domain" description="4Fe-4S ferredoxin-type" evidence="8">
    <location>
        <begin position="1"/>
        <end position="29"/>
    </location>
</feature>
<evidence type="ECO:0000256" key="4">
    <source>
        <dbReference type="ARBA" id="ARBA00022723"/>
    </source>
</evidence>
<evidence type="ECO:0000256" key="3">
    <source>
        <dbReference type="ARBA" id="ARBA00022485"/>
    </source>
</evidence>
<dbReference type="GO" id="GO:0051539">
    <property type="term" value="F:4 iron, 4 sulfur cluster binding"/>
    <property type="evidence" value="ECO:0007669"/>
    <property type="project" value="UniProtKB-KW"/>
</dbReference>
<evidence type="ECO:0000256" key="7">
    <source>
        <dbReference type="ARBA" id="ARBA00023014"/>
    </source>
</evidence>
<dbReference type="FunCoup" id="A0A3N0VKK8">
    <property type="interactions" value="95"/>
</dbReference>
<dbReference type="InterPro" id="IPR047927">
    <property type="entry name" value="YfhL-like"/>
</dbReference>
<dbReference type="Pfam" id="PF00037">
    <property type="entry name" value="Fer4"/>
    <property type="match status" value="1"/>
</dbReference>
<dbReference type="AlphaFoldDB" id="A0A3N0VKK8"/>
<keyword evidence="6" id="KW-0408">Iron</keyword>
<dbReference type="Gene3D" id="3.30.70.20">
    <property type="match status" value="1"/>
</dbReference>
<dbReference type="RefSeq" id="WP_123210154.1">
    <property type="nucleotide sequence ID" value="NZ_RJVO01000001.1"/>
</dbReference>
<dbReference type="PROSITE" id="PS00198">
    <property type="entry name" value="4FE4S_FER_1"/>
    <property type="match status" value="1"/>
</dbReference>
<accession>A0A3N0VKK8</accession>